<comment type="caution">
    <text evidence="1">The sequence shown here is derived from an EMBL/GenBank/DDBJ whole genome shotgun (WGS) entry which is preliminary data.</text>
</comment>
<proteinExistence type="predicted"/>
<organism evidence="1 2">
    <name type="scientific">Collinsella aerofaciens</name>
    <dbReference type="NCBI Taxonomy" id="74426"/>
    <lineage>
        <taxon>Bacteria</taxon>
        <taxon>Bacillati</taxon>
        <taxon>Actinomycetota</taxon>
        <taxon>Coriobacteriia</taxon>
        <taxon>Coriobacteriales</taxon>
        <taxon>Coriobacteriaceae</taxon>
        <taxon>Collinsella</taxon>
    </lineage>
</organism>
<dbReference type="EMBL" id="WWSR01000009">
    <property type="protein sequence ID" value="MZJ39557.1"/>
    <property type="molecule type" value="Genomic_DNA"/>
</dbReference>
<dbReference type="Proteomes" id="UP000469380">
    <property type="component" value="Unassembled WGS sequence"/>
</dbReference>
<sequence length="223" mass="25181">MVREFDERNLAKSRAVCAAVAEEADTGKRRLTERERRILDMWPRFEDTGEPVMVGDAYVDTDGDDNIVAAVRFDRGCADLVGAEGFYTGFDPGERVKRPEPKVLDADGVEIKVGDTVYGIGRTEHQFEVIDPHHIDPEVGEAFSVRCYDSDEHEECHCKPKLLTHTRPDSWERLEEDAESIRQTIAYNFGDFSPSDFKRSGDSLQDRVSDIVRRAKALAGVEQ</sequence>
<accession>A0A6N9JIM0</accession>
<gene>
    <name evidence="1" type="ORF">GT464_06290</name>
</gene>
<evidence type="ECO:0000313" key="1">
    <source>
        <dbReference type="EMBL" id="MZJ39557.1"/>
    </source>
</evidence>
<protein>
    <submittedName>
        <fullName evidence="1">Uncharacterized protein</fullName>
    </submittedName>
</protein>
<dbReference type="RefSeq" id="WP_161160509.1">
    <property type="nucleotide sequence ID" value="NZ_WWSR01000009.1"/>
</dbReference>
<name>A0A6N9JIM0_9ACTN</name>
<reference evidence="1 2" key="1">
    <citation type="journal article" date="2019" name="Nat. Med.">
        <title>A library of human gut bacterial isolates paired with longitudinal multiomics data enables mechanistic microbiome research.</title>
        <authorList>
            <person name="Poyet M."/>
            <person name="Groussin M."/>
            <person name="Gibbons S.M."/>
            <person name="Avila-Pacheco J."/>
            <person name="Jiang X."/>
            <person name="Kearney S.M."/>
            <person name="Perrotta A.R."/>
            <person name="Berdy B."/>
            <person name="Zhao S."/>
            <person name="Lieberman T.D."/>
            <person name="Swanson P.K."/>
            <person name="Smith M."/>
            <person name="Roesemann S."/>
            <person name="Alexander J.E."/>
            <person name="Rich S.A."/>
            <person name="Livny J."/>
            <person name="Vlamakis H."/>
            <person name="Clish C."/>
            <person name="Bullock K."/>
            <person name="Deik A."/>
            <person name="Scott J."/>
            <person name="Pierce K.A."/>
            <person name="Xavier R.J."/>
            <person name="Alm E.J."/>
        </authorList>
    </citation>
    <scope>NUCLEOTIDE SEQUENCE [LARGE SCALE GENOMIC DNA]</scope>
    <source>
        <strain evidence="1 2">BIOML-A20</strain>
    </source>
</reference>
<dbReference type="AlphaFoldDB" id="A0A6N9JIM0"/>
<evidence type="ECO:0000313" key="2">
    <source>
        <dbReference type="Proteomes" id="UP000469380"/>
    </source>
</evidence>